<comment type="similarity">
    <text evidence="1">Belongs to the bacterial solute-binding protein 5 family.</text>
</comment>
<keyword evidence="3 4" id="KW-0732">Signal</keyword>
<evidence type="ECO:0000256" key="1">
    <source>
        <dbReference type="ARBA" id="ARBA00005695"/>
    </source>
</evidence>
<dbReference type="Proteomes" id="UP001288320">
    <property type="component" value="Unassembled WGS sequence"/>
</dbReference>
<dbReference type="RefSeq" id="WP_087070476.1">
    <property type="nucleotide sequence ID" value="NZ_CAUPFC010000016.1"/>
</dbReference>
<evidence type="ECO:0000313" key="7">
    <source>
        <dbReference type="Proteomes" id="UP001288320"/>
    </source>
</evidence>
<comment type="caution">
    <text evidence="6">The sequence shown here is derived from an EMBL/GenBank/DDBJ whole genome shotgun (WGS) entry which is preliminary data.</text>
</comment>
<dbReference type="InterPro" id="IPR030678">
    <property type="entry name" value="Peptide/Ni-bd"/>
</dbReference>
<dbReference type="PROSITE" id="PS51257">
    <property type="entry name" value="PROKAR_LIPOPROTEIN"/>
    <property type="match status" value="1"/>
</dbReference>
<evidence type="ECO:0000259" key="5">
    <source>
        <dbReference type="Pfam" id="PF00496"/>
    </source>
</evidence>
<dbReference type="SUPFAM" id="SSF53850">
    <property type="entry name" value="Periplasmic binding protein-like II"/>
    <property type="match status" value="1"/>
</dbReference>
<feature type="signal peptide" evidence="4">
    <location>
        <begin position="1"/>
        <end position="24"/>
    </location>
</feature>
<dbReference type="EMBL" id="JAWNFV010000008">
    <property type="protein sequence ID" value="MDY5140612.1"/>
    <property type="molecule type" value="Genomic_DNA"/>
</dbReference>
<proteinExistence type="inferred from homology"/>
<evidence type="ECO:0000313" key="6">
    <source>
        <dbReference type="EMBL" id="MDY5140612.1"/>
    </source>
</evidence>
<name>A0AAW9HBZ9_9ACTO</name>
<evidence type="ECO:0000256" key="4">
    <source>
        <dbReference type="SAM" id="SignalP"/>
    </source>
</evidence>
<dbReference type="AlphaFoldDB" id="A0AAW9HBZ9"/>
<dbReference type="InterPro" id="IPR000914">
    <property type="entry name" value="SBP_5_dom"/>
</dbReference>
<dbReference type="GO" id="GO:1904680">
    <property type="term" value="F:peptide transmembrane transporter activity"/>
    <property type="evidence" value="ECO:0007669"/>
    <property type="project" value="TreeGrafter"/>
</dbReference>
<feature type="domain" description="Solute-binding protein family 5" evidence="5">
    <location>
        <begin position="97"/>
        <end position="490"/>
    </location>
</feature>
<evidence type="ECO:0000256" key="3">
    <source>
        <dbReference type="ARBA" id="ARBA00022729"/>
    </source>
</evidence>
<dbReference type="GO" id="GO:0042597">
    <property type="term" value="C:periplasmic space"/>
    <property type="evidence" value="ECO:0007669"/>
    <property type="project" value="UniProtKB-ARBA"/>
</dbReference>
<sequence length="594" mass="64239">MKKTAYPLVAGAAALALVMTGCSSNGKGGPTQVEGNVNRTASVTIGADEFLGYNGLTPTTYSSANSLVVDRMMPGFGYYSANGEWKHGTPLGDYEMVSENPLTVKYTFNDDAKYQGGEPITCEDAYMDWVSQNPKWIMDGQAAAGSDEPLFNHVSSPDTYADGVPEGPQCNAGDRSFTITYAAPNPDWQLVVSGPLPSHVVAKKIGISKKELFEALKNKDFATAKKAAEFWNNWNSPTPGQLPSAEDAPSFGPYTLKEGGWEAGQYITMVPNPDWWGEKPGLDELVIRFIPPEGQVQALANQNVNVIEPQATKDTLDALNGTQGVTVLEGNTMIWEHFDFNFKPGSIFANDKGGLALRQAMAYCIPRQQIVDSLIKPLNANAEVLNSREYFPDNPEYKEVVAASYNGEYDKVDIEKAKAKVAESGIANPVVRIGYNQPNQRRSDEVALVTSSCAQAGITVQDVGAQGFMAPGGGYESGDFDMVLFAWSGSGQIVSGANIYKSNGGQNQTGYNNATVDTEWDKVSSSLDPKVQKEAKKVIEKELWNDLFGIPLFTHPGIAAYTTGMENVERNVTQSGIAWNAEKWSWGSAPAKAE</sequence>
<dbReference type="InterPro" id="IPR039424">
    <property type="entry name" value="SBP_5"/>
</dbReference>
<organism evidence="6 7">
    <name type="scientific">Actinotignum timonense</name>
    <dbReference type="NCBI Taxonomy" id="1870995"/>
    <lineage>
        <taxon>Bacteria</taxon>
        <taxon>Bacillati</taxon>
        <taxon>Actinomycetota</taxon>
        <taxon>Actinomycetes</taxon>
        <taxon>Actinomycetales</taxon>
        <taxon>Actinomycetaceae</taxon>
        <taxon>Actinotignum</taxon>
    </lineage>
</organism>
<feature type="chain" id="PRO_5043858129" evidence="4">
    <location>
        <begin position="25"/>
        <end position="594"/>
    </location>
</feature>
<dbReference type="PANTHER" id="PTHR30290:SF9">
    <property type="entry name" value="OLIGOPEPTIDE-BINDING PROTEIN APPA"/>
    <property type="match status" value="1"/>
</dbReference>
<dbReference type="GeneID" id="92814646"/>
<gene>
    <name evidence="6" type="ORF">R6G74_04715</name>
</gene>
<dbReference type="GO" id="GO:0015833">
    <property type="term" value="P:peptide transport"/>
    <property type="evidence" value="ECO:0007669"/>
    <property type="project" value="TreeGrafter"/>
</dbReference>
<dbReference type="Gene3D" id="3.40.190.10">
    <property type="entry name" value="Periplasmic binding protein-like II"/>
    <property type="match status" value="1"/>
</dbReference>
<dbReference type="Gene3D" id="3.10.105.10">
    <property type="entry name" value="Dipeptide-binding Protein, Domain 3"/>
    <property type="match status" value="1"/>
</dbReference>
<keyword evidence="2" id="KW-0813">Transport</keyword>
<dbReference type="GO" id="GO:0043190">
    <property type="term" value="C:ATP-binding cassette (ABC) transporter complex"/>
    <property type="evidence" value="ECO:0007669"/>
    <property type="project" value="InterPro"/>
</dbReference>
<dbReference type="Pfam" id="PF00496">
    <property type="entry name" value="SBP_bac_5"/>
    <property type="match status" value="1"/>
</dbReference>
<accession>A0AAW9HBZ9</accession>
<reference evidence="6" key="1">
    <citation type="submission" date="2023-10" db="EMBL/GenBank/DDBJ databases">
        <title>Whole Genome based description of the genera Actinobaculum and Actinotignum reveals a complex phylogenetic relationship within the species included in the genus Actinotignum.</title>
        <authorList>
            <person name="Jensen C.S."/>
            <person name="Dargis R."/>
            <person name="Kemp M."/>
            <person name="Christensen J.J."/>
        </authorList>
    </citation>
    <scope>NUCLEOTIDE SEQUENCE</scope>
    <source>
        <strain evidence="6">SLA_B245</strain>
    </source>
</reference>
<dbReference type="PANTHER" id="PTHR30290">
    <property type="entry name" value="PERIPLASMIC BINDING COMPONENT OF ABC TRANSPORTER"/>
    <property type="match status" value="1"/>
</dbReference>
<evidence type="ECO:0000256" key="2">
    <source>
        <dbReference type="ARBA" id="ARBA00022448"/>
    </source>
</evidence>
<dbReference type="PIRSF" id="PIRSF002741">
    <property type="entry name" value="MppA"/>
    <property type="match status" value="1"/>
</dbReference>
<protein>
    <submittedName>
        <fullName evidence="6">ABC transporter substrate-binding protein</fullName>
    </submittedName>
</protein>